<feature type="transmembrane region" description="Helical" evidence="7">
    <location>
        <begin position="816"/>
        <end position="839"/>
    </location>
</feature>
<gene>
    <name evidence="9" type="ORF">BKA08_002196</name>
</gene>
<feature type="transmembrane region" description="Helical" evidence="7">
    <location>
        <begin position="276"/>
        <end position="302"/>
    </location>
</feature>
<protein>
    <submittedName>
        <fullName evidence="9">Putative ABC transport system permease protein</fullName>
    </submittedName>
</protein>
<keyword evidence="4 7" id="KW-1133">Transmembrane helix</keyword>
<comment type="caution">
    <text evidence="9">The sequence shown here is derived from an EMBL/GenBank/DDBJ whole genome shotgun (WGS) entry which is preliminary data.</text>
</comment>
<keyword evidence="2" id="KW-1003">Cell membrane</keyword>
<feature type="transmembrane region" description="Helical" evidence="7">
    <location>
        <begin position="421"/>
        <end position="441"/>
    </location>
</feature>
<evidence type="ECO:0000256" key="4">
    <source>
        <dbReference type="ARBA" id="ARBA00022989"/>
    </source>
</evidence>
<evidence type="ECO:0000256" key="3">
    <source>
        <dbReference type="ARBA" id="ARBA00022692"/>
    </source>
</evidence>
<evidence type="ECO:0000256" key="7">
    <source>
        <dbReference type="SAM" id="Phobius"/>
    </source>
</evidence>
<comment type="similarity">
    <text evidence="6">Belongs to the ABC-4 integral membrane protein family.</text>
</comment>
<dbReference type="PANTHER" id="PTHR30572:SF4">
    <property type="entry name" value="ABC TRANSPORTER PERMEASE YTRF"/>
    <property type="match status" value="1"/>
</dbReference>
<evidence type="ECO:0000259" key="8">
    <source>
        <dbReference type="Pfam" id="PF02687"/>
    </source>
</evidence>
<feature type="transmembrane region" description="Helical" evidence="7">
    <location>
        <begin position="447"/>
        <end position="467"/>
    </location>
</feature>
<keyword evidence="5 7" id="KW-0472">Membrane</keyword>
<comment type="subcellular location">
    <subcellularLocation>
        <location evidence="1">Cell membrane</location>
        <topology evidence="1">Multi-pass membrane protein</topology>
    </subcellularLocation>
</comment>
<dbReference type="PANTHER" id="PTHR30572">
    <property type="entry name" value="MEMBRANE COMPONENT OF TRANSPORTER-RELATED"/>
    <property type="match status" value="1"/>
</dbReference>
<evidence type="ECO:0000256" key="6">
    <source>
        <dbReference type="ARBA" id="ARBA00038076"/>
    </source>
</evidence>
<name>A0A7Y9F1K9_9ACTN</name>
<feature type="domain" description="ABC3 transporter permease C-terminal" evidence="8">
    <location>
        <begin position="280"/>
        <end position="400"/>
    </location>
</feature>
<dbReference type="AlphaFoldDB" id="A0A7Y9F1K9"/>
<dbReference type="GO" id="GO:0005886">
    <property type="term" value="C:plasma membrane"/>
    <property type="evidence" value="ECO:0007669"/>
    <property type="project" value="UniProtKB-SubCell"/>
</dbReference>
<proteinExistence type="inferred from homology"/>
<feature type="transmembrane region" description="Helical" evidence="7">
    <location>
        <begin position="783"/>
        <end position="804"/>
    </location>
</feature>
<evidence type="ECO:0000256" key="1">
    <source>
        <dbReference type="ARBA" id="ARBA00004651"/>
    </source>
</evidence>
<dbReference type="InterPro" id="IPR050250">
    <property type="entry name" value="Macrolide_Exporter_MacB"/>
</dbReference>
<dbReference type="GO" id="GO:0022857">
    <property type="term" value="F:transmembrane transporter activity"/>
    <property type="evidence" value="ECO:0007669"/>
    <property type="project" value="TreeGrafter"/>
</dbReference>
<dbReference type="Pfam" id="PF02687">
    <property type="entry name" value="FtsX"/>
    <property type="match status" value="2"/>
</dbReference>
<evidence type="ECO:0000256" key="5">
    <source>
        <dbReference type="ARBA" id="ARBA00023136"/>
    </source>
</evidence>
<feature type="domain" description="ABC3 transporter permease C-terminal" evidence="8">
    <location>
        <begin position="734"/>
        <end position="849"/>
    </location>
</feature>
<dbReference type="RefSeq" id="WP_179615642.1">
    <property type="nucleotide sequence ID" value="NZ_CP059163.1"/>
</dbReference>
<dbReference type="EMBL" id="JACCBE010000001">
    <property type="protein sequence ID" value="NYD57958.1"/>
    <property type="molecule type" value="Genomic_DNA"/>
</dbReference>
<evidence type="ECO:0000256" key="2">
    <source>
        <dbReference type="ARBA" id="ARBA00022475"/>
    </source>
</evidence>
<dbReference type="Proteomes" id="UP000516957">
    <property type="component" value="Unassembled WGS sequence"/>
</dbReference>
<evidence type="ECO:0000313" key="10">
    <source>
        <dbReference type="Proteomes" id="UP000516957"/>
    </source>
</evidence>
<evidence type="ECO:0000313" key="9">
    <source>
        <dbReference type="EMBL" id="NYD57958.1"/>
    </source>
</evidence>
<keyword evidence="3 7" id="KW-0812">Transmembrane</keyword>
<feature type="transmembrane region" description="Helical" evidence="7">
    <location>
        <begin position="325"/>
        <end position="348"/>
    </location>
</feature>
<organism evidence="9 10">
    <name type="scientific">Nocardioides marinisabuli</name>
    <dbReference type="NCBI Taxonomy" id="419476"/>
    <lineage>
        <taxon>Bacteria</taxon>
        <taxon>Bacillati</taxon>
        <taxon>Actinomycetota</taxon>
        <taxon>Actinomycetes</taxon>
        <taxon>Propionibacteriales</taxon>
        <taxon>Nocardioidaceae</taxon>
        <taxon>Nocardioides</taxon>
    </lineage>
</organism>
<sequence>MWRLTWRSLLARKARLAMSTLAIVLGIGFLGGVLTFSSGLSTTFTGIIEGSTSDAVVRPAGAASFEAVGAGSTATVSPAEVAALDALPEVARADGSVDGLGLYVLDPDDKLVGTGGAPTLAFNYAASPNMAGEPILVLDGGRWPEADDEIALDTAAVENAGYELGDQVTVIPPGVDGSGPVTRELELVGLAGFNGGAGTAGSTLVIFSTDGAQAMFLGGEDVFTSVTLTAAAGVTQAELVEAAGRVLPTGFEAVTGDEVAEESQSSVGEFLGFIDIFLGTFAVIAVIVGGFIIANTFSILVAQRVRELALLRALGASRVQVRRSVLLEAGLTALVGSTLGLVLGLGLARGLAALFGSFGLEINGAVLTLTPGTVAAAYAVGLGVTLLSAYLPARRASRVAPVAAMREDTGAPEQGLGRRTAVGVVLLVLGAGAAGAGVVGAPGNDALWIGAGAVVWVLTAAAISPVLGRPVLLGARRLFSAVFGTTGRLAGDNALRNPRRTGATASALMIGLTLVSAVGVLAASMAASTDKLVDDQFEADFLVQSPVFGSFPVAIGDQMAAVDGVAVLARQQGVLATVGGDDEPTYIVASDDAFGDVYDLGVTEGAAQPGAGQAVVSADTAAERDLEVGSTLALGFPGAAPVEVEVAGIIDDTPVAGPVNVGFDVLEEAGVRRVDTTLSVNTAAGSSPTEVQAVQDELDEIVADLPIVAVQDKEEFADSITAQINQLLYIVYGLLALSVVIAVIGIVNTLSLSVLERTREIGLLRAVGLSRPRLRRMVTLESVTISLMGAVLGLVLGLVIGVLLQRSLREDLSELALPWTSLVAFLAVAVVFGVLAAIVPAVRASRMNVLDAIATE</sequence>
<feature type="transmembrane region" description="Helical" evidence="7">
    <location>
        <begin position="729"/>
        <end position="755"/>
    </location>
</feature>
<accession>A0A7Y9F1K9</accession>
<dbReference type="InterPro" id="IPR003838">
    <property type="entry name" value="ABC3_permease_C"/>
</dbReference>
<feature type="transmembrane region" description="Helical" evidence="7">
    <location>
        <begin position="505"/>
        <end position="527"/>
    </location>
</feature>
<keyword evidence="10" id="KW-1185">Reference proteome</keyword>
<feature type="transmembrane region" description="Helical" evidence="7">
    <location>
        <begin position="368"/>
        <end position="391"/>
    </location>
</feature>
<reference evidence="9 10" key="1">
    <citation type="submission" date="2020-07" db="EMBL/GenBank/DDBJ databases">
        <title>Sequencing the genomes of 1000 actinobacteria strains.</title>
        <authorList>
            <person name="Klenk H.-P."/>
        </authorList>
    </citation>
    <scope>NUCLEOTIDE SEQUENCE [LARGE SCALE GENOMIC DNA]</scope>
    <source>
        <strain evidence="9 10">DSM 18965</strain>
    </source>
</reference>